<gene>
    <name evidence="1" type="ORF">EIN_439590</name>
</gene>
<keyword evidence="2" id="KW-1185">Reference proteome</keyword>
<dbReference type="KEGG" id="eiv:EIN_439590"/>
<reference evidence="1 2" key="1">
    <citation type="submission" date="2012-10" db="EMBL/GenBank/DDBJ databases">
        <authorList>
            <person name="Zafar N."/>
            <person name="Inman J."/>
            <person name="Hall N."/>
            <person name="Lorenzi H."/>
            <person name="Caler E."/>
        </authorList>
    </citation>
    <scope>NUCLEOTIDE SEQUENCE [LARGE SCALE GENOMIC DNA]</scope>
    <source>
        <strain evidence="1 2">IP1</strain>
    </source>
</reference>
<proteinExistence type="predicted"/>
<protein>
    <submittedName>
        <fullName evidence="1">Uncharacterized protein</fullName>
    </submittedName>
</protein>
<dbReference type="EMBL" id="KB207216">
    <property type="protein sequence ID" value="ELP83885.1"/>
    <property type="molecule type" value="Genomic_DNA"/>
</dbReference>
<dbReference type="VEuPathDB" id="AmoebaDB:EIN_439590"/>
<accession>A0A0A1TX14</accession>
<organism evidence="1 2">
    <name type="scientific">Entamoeba invadens IP1</name>
    <dbReference type="NCBI Taxonomy" id="370355"/>
    <lineage>
        <taxon>Eukaryota</taxon>
        <taxon>Amoebozoa</taxon>
        <taxon>Evosea</taxon>
        <taxon>Archamoebae</taxon>
        <taxon>Mastigamoebida</taxon>
        <taxon>Entamoebidae</taxon>
        <taxon>Entamoeba</taxon>
    </lineage>
</organism>
<name>A0A0A1TX14_ENTIV</name>
<dbReference type="RefSeq" id="XP_004183231.1">
    <property type="nucleotide sequence ID" value="XM_004183183.1"/>
</dbReference>
<evidence type="ECO:0000313" key="2">
    <source>
        <dbReference type="Proteomes" id="UP000014680"/>
    </source>
</evidence>
<dbReference type="OrthoDB" id="27964at2759"/>
<dbReference type="GeneID" id="14882858"/>
<evidence type="ECO:0000313" key="1">
    <source>
        <dbReference type="EMBL" id="ELP83885.1"/>
    </source>
</evidence>
<dbReference type="AlphaFoldDB" id="A0A0A1TX14"/>
<dbReference type="Proteomes" id="UP000014680">
    <property type="component" value="Unassembled WGS sequence"/>
</dbReference>
<sequence length="295" mass="35901">MSTLLYSNKRLEMIYLMNVSLYFEKFGDVQHFIKINKKCHQTICSLHVNPFFLSISDIFRFEKHFHPNTLNFNDCEYQNIPKRKRGTPNNVEAFLEQITSNLLRNVPNSISQIIWDRGFSHYKQFISKVESIYIDFPTENRDFEIQNFFGAETRNPHDLTQLFDHIRVLKTSPITLFLLLSQFNLKHLDCKKFPQRVELYIEERSFKMYPITSFLEMLDENIKKLKFEVVFFWKFIDDNTLYFYDNKLDGKWGNKMYFEYINVHGERSYKLWDFEMKDKITQRMKIIKKQTPFYY</sequence>